<dbReference type="GO" id="GO:0016787">
    <property type="term" value="F:hydrolase activity"/>
    <property type="evidence" value="ECO:0007669"/>
    <property type="project" value="UniProtKB-KW"/>
</dbReference>
<dbReference type="EMBL" id="JAYKXP010000026">
    <property type="protein sequence ID" value="KAK7044173.1"/>
    <property type="molecule type" value="Genomic_DNA"/>
</dbReference>
<dbReference type="Pfam" id="PF00135">
    <property type="entry name" value="COesterase"/>
    <property type="match status" value="1"/>
</dbReference>
<dbReference type="EC" id="3.1.1.-" evidence="3"/>
<accession>A0AAW0D185</accession>
<dbReference type="AlphaFoldDB" id="A0AAW0D185"/>
<dbReference type="Gene3D" id="3.40.50.1820">
    <property type="entry name" value="alpha/beta hydrolase"/>
    <property type="match status" value="1"/>
</dbReference>
<dbReference type="InterPro" id="IPR050309">
    <property type="entry name" value="Type-B_Carboxylest/Lipase"/>
</dbReference>
<dbReference type="InterPro" id="IPR002018">
    <property type="entry name" value="CarbesteraseB"/>
</dbReference>
<dbReference type="PANTHER" id="PTHR11559">
    <property type="entry name" value="CARBOXYLESTERASE"/>
    <property type="match status" value="1"/>
</dbReference>
<dbReference type="InterPro" id="IPR029058">
    <property type="entry name" value="AB_hydrolase_fold"/>
</dbReference>
<feature type="signal peptide" evidence="3">
    <location>
        <begin position="1"/>
        <end position="19"/>
    </location>
</feature>
<name>A0AAW0D185_9AGAR</name>
<dbReference type="PROSITE" id="PS00122">
    <property type="entry name" value="CARBOXYLESTERASE_B_1"/>
    <property type="match status" value="1"/>
</dbReference>
<reference evidence="5 6" key="1">
    <citation type="submission" date="2024-01" db="EMBL/GenBank/DDBJ databases">
        <title>A draft genome for a cacao thread blight-causing isolate of Paramarasmius palmivorus.</title>
        <authorList>
            <person name="Baruah I.K."/>
            <person name="Bukari Y."/>
            <person name="Amoako-Attah I."/>
            <person name="Meinhardt L.W."/>
            <person name="Bailey B.A."/>
            <person name="Cohen S.P."/>
        </authorList>
    </citation>
    <scope>NUCLEOTIDE SEQUENCE [LARGE SCALE GENOMIC DNA]</scope>
    <source>
        <strain evidence="5 6">GH-12</strain>
    </source>
</reference>
<evidence type="ECO:0000256" key="1">
    <source>
        <dbReference type="ARBA" id="ARBA00005964"/>
    </source>
</evidence>
<keyword evidence="2 3" id="KW-0378">Hydrolase</keyword>
<dbReference type="InterPro" id="IPR019826">
    <property type="entry name" value="Carboxylesterase_B_AS"/>
</dbReference>
<evidence type="ECO:0000259" key="4">
    <source>
        <dbReference type="Pfam" id="PF00135"/>
    </source>
</evidence>
<gene>
    <name evidence="5" type="ORF">VNI00_007893</name>
</gene>
<organism evidence="5 6">
    <name type="scientific">Paramarasmius palmivorus</name>
    <dbReference type="NCBI Taxonomy" id="297713"/>
    <lineage>
        <taxon>Eukaryota</taxon>
        <taxon>Fungi</taxon>
        <taxon>Dikarya</taxon>
        <taxon>Basidiomycota</taxon>
        <taxon>Agaricomycotina</taxon>
        <taxon>Agaricomycetes</taxon>
        <taxon>Agaricomycetidae</taxon>
        <taxon>Agaricales</taxon>
        <taxon>Marasmiineae</taxon>
        <taxon>Marasmiaceae</taxon>
        <taxon>Paramarasmius</taxon>
    </lineage>
</organism>
<dbReference type="InterPro" id="IPR019819">
    <property type="entry name" value="Carboxylesterase_B_CS"/>
</dbReference>
<feature type="chain" id="PRO_5043092045" description="Carboxylic ester hydrolase" evidence="3">
    <location>
        <begin position="20"/>
        <end position="548"/>
    </location>
</feature>
<protein>
    <recommendedName>
        <fullName evidence="3">Carboxylic ester hydrolase</fullName>
        <ecNumber evidence="3">3.1.1.-</ecNumber>
    </recommendedName>
</protein>
<keyword evidence="3" id="KW-0732">Signal</keyword>
<comment type="caution">
    <text evidence="5">The sequence shown here is derived from an EMBL/GenBank/DDBJ whole genome shotgun (WGS) entry which is preliminary data.</text>
</comment>
<evidence type="ECO:0000256" key="3">
    <source>
        <dbReference type="RuleBase" id="RU361235"/>
    </source>
</evidence>
<evidence type="ECO:0000256" key="2">
    <source>
        <dbReference type="ARBA" id="ARBA00022801"/>
    </source>
</evidence>
<dbReference type="Proteomes" id="UP001383192">
    <property type="component" value="Unassembled WGS sequence"/>
</dbReference>
<proteinExistence type="inferred from homology"/>
<comment type="similarity">
    <text evidence="1 3">Belongs to the type-B carboxylesterase/lipase family.</text>
</comment>
<evidence type="ECO:0000313" key="5">
    <source>
        <dbReference type="EMBL" id="KAK7044173.1"/>
    </source>
</evidence>
<feature type="domain" description="Carboxylesterase type B" evidence="4">
    <location>
        <begin position="32"/>
        <end position="507"/>
    </location>
</feature>
<dbReference type="SUPFAM" id="SSF53474">
    <property type="entry name" value="alpha/beta-Hydrolases"/>
    <property type="match status" value="1"/>
</dbReference>
<sequence length="548" mass="60195">MRTITAAFLLCTTLGSAIARLPSNLPRATLTQGTFVGNFTKPSAVFFGNIPYAEPPLGDLRFRKPVIHHTEAEGSTEEYDARNFGNFCLQQPAYTGVGSEDCLTLNIWKPANATETDRLPVLVYIHGGGLNYDSPIQNKMGDIVEETGIIGVNMAYRLNFAGFATSKDLVEDGIRNAGLWDQRAALEWVQRNIEKFGGDPTRVTIAGESAGAAAVLYQMFGNGGDPEGLFHGAIMSSISTSFIATVEDAEEWYKTAGETAGCDNSTTIAQCLRQSSELAFRAASNAVYYKYQLGPLFDDFFITDLPSRLISSGKFAKVPVIAGHTTYDAFLHLASVKPIGAEAFGGNTTEDFWEGIARRTTNFTDATKAQVEEMYPLSEEFSSQWERAGTALTDMWFGCLDWLVVNASIKAGVNDSYLFRWDAADPSRGPWNGLNMAVHATDLYYMWEGYNFTGVAAPAWRVLSGTENALAREVHGYWAGFTRTVGTPNFDSRRVDWQPASQTQGGLARLVIALGNDSETASIMENTPAIHEERCTFWSAEVNWDFRF</sequence>
<dbReference type="PROSITE" id="PS00941">
    <property type="entry name" value="CARBOXYLESTERASE_B_2"/>
    <property type="match status" value="1"/>
</dbReference>
<evidence type="ECO:0000313" key="6">
    <source>
        <dbReference type="Proteomes" id="UP001383192"/>
    </source>
</evidence>
<keyword evidence="6" id="KW-1185">Reference proteome</keyword>